<proteinExistence type="predicted"/>
<evidence type="ECO:0000313" key="2">
    <source>
        <dbReference type="EMBL" id="MCD9560338.1"/>
    </source>
</evidence>
<name>A0ABS8UNB0_DATST</name>
<keyword evidence="3" id="KW-1185">Reference proteome</keyword>
<gene>
    <name evidence="2" type="ORF">HAX54_018957</name>
</gene>
<feature type="compositionally biased region" description="Basic and acidic residues" evidence="1">
    <location>
        <begin position="88"/>
        <end position="108"/>
    </location>
</feature>
<protein>
    <submittedName>
        <fullName evidence="2">Uncharacterized protein</fullName>
    </submittedName>
</protein>
<reference evidence="2 3" key="1">
    <citation type="journal article" date="2021" name="BMC Genomics">
        <title>Datura genome reveals duplications of psychoactive alkaloid biosynthetic genes and high mutation rate following tissue culture.</title>
        <authorList>
            <person name="Rajewski A."/>
            <person name="Carter-House D."/>
            <person name="Stajich J."/>
            <person name="Litt A."/>
        </authorList>
    </citation>
    <scope>NUCLEOTIDE SEQUENCE [LARGE SCALE GENOMIC DNA]</scope>
    <source>
        <strain evidence="2">AR-01</strain>
    </source>
</reference>
<dbReference type="EMBL" id="JACEIK010002303">
    <property type="protein sequence ID" value="MCD9560338.1"/>
    <property type="molecule type" value="Genomic_DNA"/>
</dbReference>
<feature type="compositionally biased region" description="Basic and acidic residues" evidence="1">
    <location>
        <begin position="121"/>
        <end position="133"/>
    </location>
</feature>
<dbReference type="Proteomes" id="UP000823775">
    <property type="component" value="Unassembled WGS sequence"/>
</dbReference>
<comment type="caution">
    <text evidence="2">The sequence shown here is derived from an EMBL/GenBank/DDBJ whole genome shotgun (WGS) entry which is preliminary data.</text>
</comment>
<accession>A0ABS8UNB0</accession>
<organism evidence="2 3">
    <name type="scientific">Datura stramonium</name>
    <name type="common">Jimsonweed</name>
    <name type="synonym">Common thornapple</name>
    <dbReference type="NCBI Taxonomy" id="4076"/>
    <lineage>
        <taxon>Eukaryota</taxon>
        <taxon>Viridiplantae</taxon>
        <taxon>Streptophyta</taxon>
        <taxon>Embryophyta</taxon>
        <taxon>Tracheophyta</taxon>
        <taxon>Spermatophyta</taxon>
        <taxon>Magnoliopsida</taxon>
        <taxon>eudicotyledons</taxon>
        <taxon>Gunneridae</taxon>
        <taxon>Pentapetalae</taxon>
        <taxon>asterids</taxon>
        <taxon>lamiids</taxon>
        <taxon>Solanales</taxon>
        <taxon>Solanaceae</taxon>
        <taxon>Solanoideae</taxon>
        <taxon>Datureae</taxon>
        <taxon>Datura</taxon>
    </lineage>
</organism>
<feature type="region of interest" description="Disordered" evidence="1">
    <location>
        <begin position="88"/>
        <end position="165"/>
    </location>
</feature>
<sequence length="233" mass="26598">MDFQHLRHLWRTESFSGISMTSKLKVRRVPDKPSLAPLSNQLNPTVFTCFLILSLTIIVQLFQVTIPPKFQPTRGGARKRIERIKIAHHLRDENTDSKGEIQEVRTEEPYPDYQTRSIARKQAENDQSDKGDDSLAEESSSSGNDSDLDEGSCNEATSNLAGDSETMREDILKGKMPGFRDSLCWKVKRVEKYFQEGLTTTTRGHLKHNIAEEVRIIDLELLDYPQIEGKCKF</sequence>
<evidence type="ECO:0000313" key="3">
    <source>
        <dbReference type="Proteomes" id="UP000823775"/>
    </source>
</evidence>
<evidence type="ECO:0000256" key="1">
    <source>
        <dbReference type="SAM" id="MobiDB-lite"/>
    </source>
</evidence>